<evidence type="ECO:0000256" key="2">
    <source>
        <dbReference type="ARBA" id="ARBA00022448"/>
    </source>
</evidence>
<feature type="chain" id="PRO_5045139544" evidence="13">
    <location>
        <begin position="31"/>
        <end position="768"/>
    </location>
</feature>
<keyword evidence="6" id="KW-0408">Iron</keyword>
<dbReference type="PROSITE" id="PS52016">
    <property type="entry name" value="TONB_DEPENDENT_REC_3"/>
    <property type="match status" value="1"/>
</dbReference>
<evidence type="ECO:0000259" key="15">
    <source>
        <dbReference type="Pfam" id="PF07715"/>
    </source>
</evidence>
<keyword evidence="7" id="KW-0406">Ion transport</keyword>
<evidence type="ECO:0000256" key="9">
    <source>
        <dbReference type="ARBA" id="ARBA00023136"/>
    </source>
</evidence>
<keyword evidence="16" id="KW-0675">Receptor</keyword>
<evidence type="ECO:0000256" key="1">
    <source>
        <dbReference type="ARBA" id="ARBA00004571"/>
    </source>
</evidence>
<dbReference type="InterPro" id="IPR036942">
    <property type="entry name" value="Beta-barrel_TonB_sf"/>
</dbReference>
<keyword evidence="4" id="KW-0410">Iron transport</keyword>
<evidence type="ECO:0000256" key="3">
    <source>
        <dbReference type="ARBA" id="ARBA00022452"/>
    </source>
</evidence>
<dbReference type="Gene3D" id="2.40.170.20">
    <property type="entry name" value="TonB-dependent receptor, beta-barrel domain"/>
    <property type="match status" value="1"/>
</dbReference>
<evidence type="ECO:0000256" key="4">
    <source>
        <dbReference type="ARBA" id="ARBA00022496"/>
    </source>
</evidence>
<evidence type="ECO:0000256" key="12">
    <source>
        <dbReference type="RuleBase" id="RU003357"/>
    </source>
</evidence>
<keyword evidence="5 11" id="KW-0812">Transmembrane</keyword>
<feature type="domain" description="TonB-dependent receptor-like beta-barrel" evidence="14">
    <location>
        <begin position="258"/>
        <end position="734"/>
    </location>
</feature>
<comment type="similarity">
    <text evidence="11 12">Belongs to the TonB-dependent receptor family.</text>
</comment>
<evidence type="ECO:0000313" key="17">
    <source>
        <dbReference type="Proteomes" id="UP001556118"/>
    </source>
</evidence>
<dbReference type="SUPFAM" id="SSF56935">
    <property type="entry name" value="Porins"/>
    <property type="match status" value="1"/>
</dbReference>
<dbReference type="CDD" id="cd01347">
    <property type="entry name" value="ligand_gated_channel"/>
    <property type="match status" value="1"/>
</dbReference>
<reference evidence="16 17" key="1">
    <citation type="submission" date="2024-06" db="EMBL/GenBank/DDBJ databases">
        <title>Novosphingobium rhizovicinus M1R2S20.</title>
        <authorList>
            <person name="Sun J.-Q."/>
        </authorList>
    </citation>
    <scope>NUCLEOTIDE SEQUENCE [LARGE SCALE GENOMIC DNA]</scope>
    <source>
        <strain evidence="16 17">M1R2S20</strain>
    </source>
</reference>
<sequence>MGQASKVLRACALGGVASSALLVTAGSAYAQDGTLAQPAPAAQPAASAQTAPGYQGLEAIVVTAQRRQESLQDVPISVAAVTAQALAASGINETNAISQIVPAVNFQRSGASGLFFVRGVGTTNASVGDEGSNAFYVDGVYIPDLAGTVTQFNNIARIEVLKGPQGTLFGRNAFGGLIHIITEEPGDELVARGEATYGNYRTAQGKLYVGGPIIGDTVSMDLALTGQDQGEGWGRNITLNRDTKKMDYWGARSKLVWRASDAVKVTLAGDYYENDDNTAIGWSVDEDFPARGLTGPVYSVGSLDTAADHYSLTKLKNWGISGTVEADLGFADLTSITSVRDSKNNSDFDVDATQIPWLRITFESGSRAYQQELRLASRATDPLSWQIGAFYLRSEVSNASRFRGLAVGGLTGGQFIDATLDTDSYALFGEVSYNITPSTTVTGGIRYTKDKRELGGGVYAVSNNTLGAFTPTVDEIDYGKFTYRLAVRQELTEAISAYASYNRGFKAGTYSLQSPTNAPVQPQYIDAFEIGLKSELFDRKLRLNVAAFHYDVDNYQIRSAALDVGAAVLLNAATVKVDGLDVEFEAAPIDRLRVFGGFTWLNSRFDSFGGPGAEYQAPILYPLPATCPPGLVGTADPGVLAPGPRTGGFATCFGDASGNQTPGAPDFTGSLGVSYSVPVSDEANLRFNLLGSYNSGFPFESDGVLSQKEYALLNGSIGYWVTEHWGVELWGRNITDTKYFQQKISTGLGATTARAAPRTYGVTVRFDY</sequence>
<dbReference type="Pfam" id="PF07715">
    <property type="entry name" value="Plug"/>
    <property type="match status" value="1"/>
</dbReference>
<evidence type="ECO:0000256" key="11">
    <source>
        <dbReference type="PROSITE-ProRule" id="PRU01360"/>
    </source>
</evidence>
<keyword evidence="2 11" id="KW-0813">Transport</keyword>
<evidence type="ECO:0000256" key="10">
    <source>
        <dbReference type="ARBA" id="ARBA00023237"/>
    </source>
</evidence>
<evidence type="ECO:0000256" key="6">
    <source>
        <dbReference type="ARBA" id="ARBA00023004"/>
    </source>
</evidence>
<dbReference type="InterPro" id="IPR012910">
    <property type="entry name" value="Plug_dom"/>
</dbReference>
<protein>
    <submittedName>
        <fullName evidence="16">TonB-dependent receptor</fullName>
    </submittedName>
</protein>
<evidence type="ECO:0000256" key="5">
    <source>
        <dbReference type="ARBA" id="ARBA00022692"/>
    </source>
</evidence>
<evidence type="ECO:0000259" key="14">
    <source>
        <dbReference type="Pfam" id="PF00593"/>
    </source>
</evidence>
<keyword evidence="9 11" id="KW-0472">Membrane</keyword>
<evidence type="ECO:0000256" key="7">
    <source>
        <dbReference type="ARBA" id="ARBA00023065"/>
    </source>
</evidence>
<feature type="domain" description="TonB-dependent receptor plug" evidence="15">
    <location>
        <begin position="71"/>
        <end position="176"/>
    </location>
</feature>
<dbReference type="Proteomes" id="UP001556118">
    <property type="component" value="Unassembled WGS sequence"/>
</dbReference>
<dbReference type="PANTHER" id="PTHR32552:SF81">
    <property type="entry name" value="TONB-DEPENDENT OUTER MEMBRANE RECEPTOR"/>
    <property type="match status" value="1"/>
</dbReference>
<keyword evidence="13" id="KW-0732">Signal</keyword>
<name>A0ABV3RA44_9SPHN</name>
<gene>
    <name evidence="16" type="ORF">ABUH87_07150</name>
</gene>
<evidence type="ECO:0000256" key="8">
    <source>
        <dbReference type="ARBA" id="ARBA00023077"/>
    </source>
</evidence>
<accession>A0ABV3RA44</accession>
<dbReference type="InterPro" id="IPR000531">
    <property type="entry name" value="Beta-barrel_TonB"/>
</dbReference>
<keyword evidence="10 11" id="KW-0998">Cell outer membrane</keyword>
<proteinExistence type="inferred from homology"/>
<dbReference type="RefSeq" id="WP_367771834.1">
    <property type="nucleotide sequence ID" value="NZ_JBFNXR010000021.1"/>
</dbReference>
<keyword evidence="8 12" id="KW-0798">TonB box</keyword>
<keyword evidence="3 11" id="KW-1134">Transmembrane beta strand</keyword>
<comment type="subcellular location">
    <subcellularLocation>
        <location evidence="1 11">Cell outer membrane</location>
        <topology evidence="1 11">Multi-pass membrane protein</topology>
    </subcellularLocation>
</comment>
<comment type="caution">
    <text evidence="16">The sequence shown here is derived from an EMBL/GenBank/DDBJ whole genome shotgun (WGS) entry which is preliminary data.</text>
</comment>
<evidence type="ECO:0000313" key="16">
    <source>
        <dbReference type="EMBL" id="MEW9854956.1"/>
    </source>
</evidence>
<dbReference type="InterPro" id="IPR039426">
    <property type="entry name" value="TonB-dep_rcpt-like"/>
</dbReference>
<keyword evidence="17" id="KW-1185">Reference proteome</keyword>
<dbReference type="Pfam" id="PF00593">
    <property type="entry name" value="TonB_dep_Rec_b-barrel"/>
    <property type="match status" value="1"/>
</dbReference>
<dbReference type="EMBL" id="JBFNXR010000021">
    <property type="protein sequence ID" value="MEW9854956.1"/>
    <property type="molecule type" value="Genomic_DNA"/>
</dbReference>
<feature type="signal peptide" evidence="13">
    <location>
        <begin position="1"/>
        <end position="30"/>
    </location>
</feature>
<organism evidence="16 17">
    <name type="scientific">Novosphingobium rhizovicinum</name>
    <dbReference type="NCBI Taxonomy" id="3228928"/>
    <lineage>
        <taxon>Bacteria</taxon>
        <taxon>Pseudomonadati</taxon>
        <taxon>Pseudomonadota</taxon>
        <taxon>Alphaproteobacteria</taxon>
        <taxon>Sphingomonadales</taxon>
        <taxon>Sphingomonadaceae</taxon>
        <taxon>Novosphingobium</taxon>
    </lineage>
</organism>
<evidence type="ECO:0000256" key="13">
    <source>
        <dbReference type="SAM" id="SignalP"/>
    </source>
</evidence>
<dbReference type="PANTHER" id="PTHR32552">
    <property type="entry name" value="FERRICHROME IRON RECEPTOR-RELATED"/>
    <property type="match status" value="1"/>
</dbReference>